<dbReference type="AlphaFoldDB" id="A0A1B1EUV9"/>
<dbReference type="VEuPathDB" id="FungiDB:RhiirA1_458561"/>
<dbReference type="VEuPathDB" id="FungiDB:FUN_009590"/>
<dbReference type="Pfam" id="PF00505">
    <property type="entry name" value="HMG_box"/>
    <property type="match status" value="1"/>
</dbReference>
<evidence type="ECO:0000259" key="1">
    <source>
        <dbReference type="Pfam" id="PF00505"/>
    </source>
</evidence>
<dbReference type="VEuPathDB" id="FungiDB:RhiirFUN_021388"/>
<dbReference type="InterPro" id="IPR009071">
    <property type="entry name" value="HMG_box_dom"/>
</dbReference>
<sequence>MPKNTLRRQKSLKHFTFINSNVSDVDNSNLNNETNFNGNNYNNLFINLKPAFPSTITTKDLIKNANTNNKPKWFPNAFIAYRMALVREFRIKNCKLPSMGEVSKIAKNFWNMEPKNVKDFYEALVKEAKSTYKKNNIQILLDKHMDYMEQGSDVTEKQLEKVNPIHNSVASAENNNNAGIPTANISLVNSLPDIPYEINSTLNDREYPIHNSVASAENNNNAGIPTANISLVNSLPDIPYEINSTLNDREYPIHNSVASAENNNNAGIPTANISLVNSLPDIPYELSSTLNDREYIKVLEQIIENLIGSHWQICEHY</sequence>
<gene>
    <name evidence="2" type="primary">HMG201</name>
</gene>
<feature type="domain" description="HMG box" evidence="1">
    <location>
        <begin position="75"/>
        <end position="136"/>
    </location>
</feature>
<proteinExistence type="predicted"/>
<dbReference type="InterPro" id="IPR036910">
    <property type="entry name" value="HMG_box_dom_sf"/>
</dbReference>
<organism evidence="2">
    <name type="scientific">Rhizophagus irregularis</name>
    <dbReference type="NCBI Taxonomy" id="588596"/>
    <lineage>
        <taxon>Eukaryota</taxon>
        <taxon>Fungi</taxon>
        <taxon>Fungi incertae sedis</taxon>
        <taxon>Mucoromycota</taxon>
        <taxon>Glomeromycotina</taxon>
        <taxon>Glomeromycetes</taxon>
        <taxon>Glomerales</taxon>
        <taxon>Glomeraceae</taxon>
        <taxon>Rhizophagus</taxon>
    </lineage>
</organism>
<dbReference type="SUPFAM" id="SSF47095">
    <property type="entry name" value="HMG-box"/>
    <property type="match status" value="1"/>
</dbReference>
<reference evidence="2" key="1">
    <citation type="submission" date="2015-06" db="EMBL/GenBank/DDBJ databases">
        <title>Evolution and Diversity of Sexually-Related Genes in an Arbuscular Mycorrhizal Fungi.</title>
        <authorList>
            <person name="Charron P."/>
            <person name="Marton T."/>
            <person name="Corradi N."/>
        </authorList>
    </citation>
    <scope>NUCLEOTIDE SEQUENCE</scope>
    <source>
        <strain evidence="2">A4</strain>
    </source>
</reference>
<protein>
    <submittedName>
        <fullName evidence="2">MATA-HMG</fullName>
    </submittedName>
</protein>
<accession>A0A1B1EUV9</accession>
<dbReference type="Gene3D" id="1.10.30.10">
    <property type="entry name" value="High mobility group box domain"/>
    <property type="match status" value="1"/>
</dbReference>
<name>A0A1B1EUV9_9GLOM</name>
<evidence type="ECO:0000313" key="2">
    <source>
        <dbReference type="EMBL" id="ANQ32591.1"/>
    </source>
</evidence>
<dbReference type="EMBL" id="KT212469">
    <property type="protein sequence ID" value="ANQ32591.1"/>
    <property type="molecule type" value="Genomic_DNA"/>
</dbReference>